<evidence type="ECO:0000313" key="6">
    <source>
        <dbReference type="EMBL" id="TJF72909.1"/>
    </source>
</evidence>
<evidence type="ECO:0000313" key="13">
    <source>
        <dbReference type="Proteomes" id="UP000460654"/>
    </source>
</evidence>
<evidence type="ECO:0000313" key="11">
    <source>
        <dbReference type="Proteomes" id="UP000305093"/>
    </source>
</evidence>
<dbReference type="Proteomes" id="UP000533284">
    <property type="component" value="Unassembled WGS sequence"/>
</dbReference>
<evidence type="ECO:0000313" key="16">
    <source>
        <dbReference type="Proteomes" id="UP000533284"/>
    </source>
</evidence>
<reference evidence="2 16" key="6">
    <citation type="submission" date="2019-06" db="EMBL/GenBank/DDBJ databases">
        <authorList>
            <consortium name="GenomeTrakr network: Whole genome sequencing for foodborne pathogen traceback"/>
        </authorList>
    </citation>
    <scope>NUCLEOTIDE SEQUENCE [LARGE SCALE GENOMIC DNA]</scope>
    <source>
        <strain evidence="2 16">PSU-1847</strain>
    </source>
</reference>
<evidence type="ECO:0000313" key="14">
    <source>
        <dbReference type="Proteomes" id="UP000531916"/>
    </source>
</evidence>
<reference evidence="3 14" key="5">
    <citation type="submission" date="2019-04" db="EMBL/GenBank/DDBJ databases">
        <authorList>
            <consortium name="NARMS: The National Antimicrobial Resistance Monitoring System"/>
        </authorList>
    </citation>
    <scope>NUCLEOTIDE SEQUENCE [LARGE SCALE GENOMIC DNA]</scope>
    <source>
        <strain evidence="4 15">19MD07CB01-EC</strain>
        <strain evidence="3 14">FSIS11919500</strain>
    </source>
</reference>
<reference evidence="1 10" key="2">
    <citation type="submission" date="2018-08" db="EMBL/GenBank/DDBJ databases">
        <title>Complete genome sequencing and genomic characterization of five Escherichia coli strains co-producing MCR-1 and ESBLs from different origins in China.</title>
        <authorList>
            <person name="Bai L."/>
        </authorList>
    </citation>
    <scope>NUCLEOTIDE SEQUENCE [LARGE SCALE GENOMIC DNA]</scope>
    <source>
        <strain evidence="10">cq9</strain>
        <strain evidence="1">Cq9</strain>
    </source>
</reference>
<reference evidence="8 13" key="3">
    <citation type="submission" date="2018-09" db="EMBL/GenBank/DDBJ databases">
        <title>Persistent metagenomic signatures of early life antibiotic treatment in the infant gut microbiota and resistome.</title>
        <authorList>
            <person name="Gasparrini A.J."/>
        </authorList>
    </citation>
    <scope>NUCLEOTIDE SEQUENCE [LARGE SCALE GENOMIC DNA]</scope>
    <source>
        <strain evidence="8 13">T0181B.E-10</strain>
    </source>
</reference>
<reference evidence="11 12" key="4">
    <citation type="submission" date="2018-12" db="EMBL/GenBank/DDBJ databases">
        <title>Food and Water Safety Consortium.</title>
        <authorList>
            <person name="Tyson S."/>
            <person name="Peterson C.-L."/>
            <person name="Olson A."/>
            <person name="Tyler S."/>
            <person name="Cabral J."/>
            <person name="Lynch T."/>
            <person name="Knox N."/>
            <person name="Van Domselaar G."/>
            <person name="Graham M."/>
        </authorList>
    </citation>
    <scope>NUCLEOTIDE SEQUENCE [LARGE SCALE GENOMIC DNA]</scope>
    <source>
        <strain evidence="7 12">FWSEC0384</strain>
        <strain evidence="6 11">FWSEC0419</strain>
    </source>
</reference>
<sequence>MRFVDAGCGVNSLSGLQNLQIQSITLRRGLINISHQAIFVSYCPRQAFTSLTAPTGISA</sequence>
<dbReference type="Proteomes" id="UP000460654">
    <property type="component" value="Unassembled WGS sequence"/>
</dbReference>
<gene>
    <name evidence="7" type="ORF">C9160_07695</name>
    <name evidence="6" type="ORF">C9194_00590</name>
    <name evidence="8" type="ORF">D4N09_26875</name>
    <name evidence="5" type="ORF">DIV22_19610</name>
    <name evidence="1" type="ORF">DS732_02355</name>
    <name evidence="3" type="ORF">E5H86_11695</name>
    <name evidence="2" type="ORF">FJQ40_01915</name>
    <name evidence="4" type="ORF">FZU14_10095</name>
</gene>
<dbReference type="EMBL" id="AASEPP010000015">
    <property type="protein sequence ID" value="EFC2246460.1"/>
    <property type="molecule type" value="Genomic_DNA"/>
</dbReference>
<evidence type="ECO:0008006" key="17">
    <source>
        <dbReference type="Google" id="ProtNLM"/>
    </source>
</evidence>
<reference evidence="5 9" key="1">
    <citation type="submission" date="2018-05" db="EMBL/GenBank/DDBJ databases">
        <title>Genomic sequencing of EHEC O26 New European Clone.</title>
        <authorList>
            <person name="Karnisova L."/>
            <person name="Nunvar J."/>
            <person name="Marejkova M."/>
            <person name="Mellmann A."/>
            <person name="Drevinek P."/>
            <person name="Blahova K."/>
            <person name="Bielaszewska M."/>
        </authorList>
    </citation>
    <scope>NUCLEOTIDE SEQUENCE [LARGE SCALE GENOMIC DNA]</scope>
    <source>
        <strain evidence="5 9">14-391</strain>
    </source>
</reference>
<evidence type="ECO:0000313" key="8">
    <source>
        <dbReference type="EMBL" id="TXU28115.1"/>
    </source>
</evidence>
<dbReference type="Proteomes" id="UP000256244">
    <property type="component" value="Chromosome"/>
</dbReference>
<dbReference type="Proteomes" id="UP000306700">
    <property type="component" value="Unassembled WGS sequence"/>
</dbReference>
<evidence type="ECO:0000313" key="2">
    <source>
        <dbReference type="EMBL" id="EFB1696181.1"/>
    </source>
</evidence>
<evidence type="ECO:0000313" key="12">
    <source>
        <dbReference type="Proteomes" id="UP000306700"/>
    </source>
</evidence>
<dbReference type="EMBL" id="RROO01000001">
    <property type="protein sequence ID" value="TJF72909.1"/>
    <property type="molecule type" value="Genomic_DNA"/>
</dbReference>
<proteinExistence type="predicted"/>
<dbReference type="EMBL" id="CP031546">
    <property type="protein sequence ID" value="AXO05294.1"/>
    <property type="molecule type" value="Genomic_DNA"/>
</dbReference>
<accession>A0A2I2CER3</accession>
<dbReference type="EMBL" id="RRNI01000006">
    <property type="protein sequence ID" value="TJH23174.1"/>
    <property type="molecule type" value="Genomic_DNA"/>
</dbReference>
<evidence type="ECO:0000313" key="10">
    <source>
        <dbReference type="Proteomes" id="UP000256244"/>
    </source>
</evidence>
<evidence type="ECO:0000313" key="5">
    <source>
        <dbReference type="EMBL" id="PZZ64235.1"/>
    </source>
</evidence>
<evidence type="ECO:0000313" key="15">
    <source>
        <dbReference type="Proteomes" id="UP000531962"/>
    </source>
</evidence>
<protein>
    <recommendedName>
        <fullName evidence="17">4-phosphopantetheinyl transferase EntD</fullName>
    </recommendedName>
</protein>
<organism evidence="2 16">
    <name type="scientific">Escherichia coli</name>
    <dbReference type="NCBI Taxonomy" id="562"/>
    <lineage>
        <taxon>Bacteria</taxon>
        <taxon>Pseudomonadati</taxon>
        <taxon>Pseudomonadota</taxon>
        <taxon>Gammaproteobacteria</taxon>
        <taxon>Enterobacterales</taxon>
        <taxon>Enterobacteriaceae</taxon>
        <taxon>Escherichia</taxon>
    </lineage>
</organism>
<dbReference type="Proteomes" id="UP000531962">
    <property type="component" value="Unassembled WGS sequence"/>
</dbReference>
<evidence type="ECO:0000313" key="4">
    <source>
        <dbReference type="EMBL" id="EFD6884566.1"/>
    </source>
</evidence>
<dbReference type="Proteomes" id="UP000531916">
    <property type="component" value="Unassembled WGS sequence"/>
</dbReference>
<dbReference type="Proteomes" id="UP000248865">
    <property type="component" value="Unassembled WGS sequence"/>
</dbReference>
<dbReference type="Proteomes" id="UP000305093">
    <property type="component" value="Unassembled WGS sequence"/>
</dbReference>
<dbReference type="EMBL" id="AASKVF010000011">
    <property type="protein sequence ID" value="EFD6884566.1"/>
    <property type="molecule type" value="Genomic_DNA"/>
</dbReference>
<dbReference type="AlphaFoldDB" id="A0A2I2CER3"/>
<evidence type="ECO:0000313" key="1">
    <source>
        <dbReference type="EMBL" id="AXO05294.1"/>
    </source>
</evidence>
<dbReference type="EMBL" id="QFSS01000196">
    <property type="protein sequence ID" value="PZZ64235.1"/>
    <property type="molecule type" value="Genomic_DNA"/>
</dbReference>
<dbReference type="EMBL" id="QYOH01000189">
    <property type="protein sequence ID" value="TXU28115.1"/>
    <property type="molecule type" value="Genomic_DNA"/>
</dbReference>
<name>A0A2I2CER3_ECOLX</name>
<evidence type="ECO:0000313" key="3">
    <source>
        <dbReference type="EMBL" id="EFC2246460.1"/>
    </source>
</evidence>
<evidence type="ECO:0000313" key="9">
    <source>
        <dbReference type="Proteomes" id="UP000248865"/>
    </source>
</evidence>
<dbReference type="AntiFam" id="ANF00065">
    <property type="entry name" value="Translation of REP sequence"/>
</dbReference>
<dbReference type="EMBL" id="AASDBN010000002">
    <property type="protein sequence ID" value="EFB1696181.1"/>
    <property type="molecule type" value="Genomic_DNA"/>
</dbReference>
<evidence type="ECO:0000313" key="7">
    <source>
        <dbReference type="EMBL" id="TJH23174.1"/>
    </source>
</evidence>